<evidence type="ECO:0000259" key="6">
    <source>
        <dbReference type="Pfam" id="PF07980"/>
    </source>
</evidence>
<sequence>MKLKYCLILLPAIMCMGCKKFLDEKPNGKLVVPNTVASMQSLLDNHNLLNQKEVNVPITNCDDFQLSTANWLSLNQYVRNLHTWSRENAFEPGNGGIWATLYGRIYQANVVLDGIDEVNDRAQNLQEWQNVKGQALLLRARTYFDLLQIWAKPYDTQTAATDLGVPLRLGANFNTPSVRATVAKGYERMLLDLRAAARLLPNHPIHAIRPSKPAAYAFLARTHLVMQQVDSALYYTELALQLKSNLMDYNGGEGVVNAVNNAFVRFNPEVIFDTYLPYPSALQKGDIDPALYAVYHKNDLRKTMYHRTATAVGVFRGSYSGYGFLFNGVATDELYLMKAECLARKGDAQGAINTLNALLVKRFKTGTYVPLVATNAQEALATVLLERRKEMVFRGWRWMDVRRLNKMGANITMRRNLDGREYILAPNSSAYALPIPEDIINMTGMPQN</sequence>
<accession>A0ABW9J7V4</accession>
<evidence type="ECO:0000256" key="3">
    <source>
        <dbReference type="ARBA" id="ARBA00022729"/>
    </source>
</evidence>
<dbReference type="Proteomes" id="UP001517247">
    <property type="component" value="Unassembled WGS sequence"/>
</dbReference>
<comment type="caution">
    <text evidence="8">The sequence shown here is derived from an EMBL/GenBank/DDBJ whole genome shotgun (WGS) entry which is preliminary data.</text>
</comment>
<evidence type="ECO:0000256" key="5">
    <source>
        <dbReference type="ARBA" id="ARBA00023237"/>
    </source>
</evidence>
<dbReference type="InterPro" id="IPR012944">
    <property type="entry name" value="SusD_RagB_dom"/>
</dbReference>
<keyword evidence="9" id="KW-1185">Reference proteome</keyword>
<evidence type="ECO:0000256" key="4">
    <source>
        <dbReference type="ARBA" id="ARBA00023136"/>
    </source>
</evidence>
<dbReference type="Pfam" id="PF14322">
    <property type="entry name" value="SusD-like_3"/>
    <property type="match status" value="1"/>
</dbReference>
<evidence type="ECO:0000256" key="2">
    <source>
        <dbReference type="ARBA" id="ARBA00006275"/>
    </source>
</evidence>
<proteinExistence type="inferred from homology"/>
<evidence type="ECO:0000313" key="8">
    <source>
        <dbReference type="EMBL" id="MFN0256622.1"/>
    </source>
</evidence>
<dbReference type="InterPro" id="IPR033985">
    <property type="entry name" value="SusD-like_N"/>
</dbReference>
<dbReference type="SUPFAM" id="SSF48452">
    <property type="entry name" value="TPR-like"/>
    <property type="match status" value="1"/>
</dbReference>
<comment type="subcellular location">
    <subcellularLocation>
        <location evidence="1">Cell outer membrane</location>
    </subcellularLocation>
</comment>
<evidence type="ECO:0000313" key="9">
    <source>
        <dbReference type="Proteomes" id="UP001517247"/>
    </source>
</evidence>
<evidence type="ECO:0000259" key="7">
    <source>
        <dbReference type="Pfam" id="PF14322"/>
    </source>
</evidence>
<feature type="domain" description="RagB/SusD" evidence="6">
    <location>
        <begin position="333"/>
        <end position="410"/>
    </location>
</feature>
<gene>
    <name evidence="8" type="ORF">E6A44_013625</name>
</gene>
<feature type="domain" description="SusD-like N-terminal" evidence="7">
    <location>
        <begin position="20"/>
        <end position="224"/>
    </location>
</feature>
<dbReference type="InterPro" id="IPR011990">
    <property type="entry name" value="TPR-like_helical_dom_sf"/>
</dbReference>
<keyword evidence="4" id="KW-0472">Membrane</keyword>
<evidence type="ECO:0000256" key="1">
    <source>
        <dbReference type="ARBA" id="ARBA00004442"/>
    </source>
</evidence>
<dbReference type="Pfam" id="PF07980">
    <property type="entry name" value="SusD_RagB"/>
    <property type="match status" value="1"/>
</dbReference>
<organism evidence="8 9">
    <name type="scientific">Pedobacter ureilyticus</name>
    <dbReference type="NCBI Taxonomy" id="1393051"/>
    <lineage>
        <taxon>Bacteria</taxon>
        <taxon>Pseudomonadati</taxon>
        <taxon>Bacteroidota</taxon>
        <taxon>Sphingobacteriia</taxon>
        <taxon>Sphingobacteriales</taxon>
        <taxon>Sphingobacteriaceae</taxon>
        <taxon>Pedobacter</taxon>
    </lineage>
</organism>
<dbReference type="EMBL" id="SSHJ02000007">
    <property type="protein sequence ID" value="MFN0256622.1"/>
    <property type="molecule type" value="Genomic_DNA"/>
</dbReference>
<protein>
    <submittedName>
        <fullName evidence="8">RagB/SusD family nutrient uptake outer membrane protein</fullName>
    </submittedName>
</protein>
<name>A0ABW9J7V4_9SPHI</name>
<dbReference type="Gene3D" id="1.25.40.390">
    <property type="match status" value="1"/>
</dbReference>
<comment type="similarity">
    <text evidence="2">Belongs to the SusD family.</text>
</comment>
<keyword evidence="3" id="KW-0732">Signal</keyword>
<reference evidence="8 9" key="1">
    <citation type="submission" date="2024-12" db="EMBL/GenBank/DDBJ databases">
        <authorList>
            <person name="Hu S."/>
        </authorList>
    </citation>
    <scope>NUCLEOTIDE SEQUENCE [LARGE SCALE GENOMIC DNA]</scope>
    <source>
        <strain evidence="8 9">THG-T11</strain>
    </source>
</reference>
<keyword evidence="5" id="KW-0998">Cell outer membrane</keyword>
<dbReference type="RefSeq" id="WP_138723716.1">
    <property type="nucleotide sequence ID" value="NZ_SSHJ02000007.1"/>
</dbReference>